<dbReference type="EMBL" id="FONH01000008">
    <property type="protein sequence ID" value="SFF13350.1"/>
    <property type="molecule type" value="Genomic_DNA"/>
</dbReference>
<dbReference type="Proteomes" id="UP000199477">
    <property type="component" value="Unassembled WGS sequence"/>
</dbReference>
<dbReference type="AlphaFoldDB" id="A0A1I2G8P6"/>
<organism evidence="3 4">
    <name type="scientific">Dyella marensis</name>
    <dbReference type="NCBI Taxonomy" id="500610"/>
    <lineage>
        <taxon>Bacteria</taxon>
        <taxon>Pseudomonadati</taxon>
        <taxon>Pseudomonadota</taxon>
        <taxon>Gammaproteobacteria</taxon>
        <taxon>Lysobacterales</taxon>
        <taxon>Rhodanobacteraceae</taxon>
        <taxon>Dyella</taxon>
    </lineage>
</organism>
<evidence type="ECO:0000256" key="1">
    <source>
        <dbReference type="SAM" id="MobiDB-lite"/>
    </source>
</evidence>
<name>A0A1I2G8P6_9GAMM</name>
<proteinExistence type="predicted"/>
<feature type="chain" id="PRO_5011744451" evidence="2">
    <location>
        <begin position="31"/>
        <end position="722"/>
    </location>
</feature>
<sequence length="722" mass="80794">MIARLGWRSGRMMWPATLLLSQCIVGVLHAQSAPGYTRNDYGEVGLMQTPTARMADEGELAFTASRTYPYTDYNLSLQPLPWIEGTFRYSSVSNRLYGPTGLSGHQSYKDKSIDLKLRLWDETRWRPAVAVGGRDIGGTGLFGSEYVVASKRFGPVDVTAGLAWGNMGSRGDIKSPLGWAWSGFDNRAGNTNQQGGEFNTLRYFRGPAAFIGGIEYQTPLDKLRIKVELDGNNYKHEGLGNVFRQRSPINVAALYRFNDNVDFSLGYERGDKIMATLTLHTNLARHAEPRKTDDPPPEPVRGLAATPDPPQGAAALPRKAPDQVDWDELSKALGANAGIDVSSIGRRGSELVVHGEPRAYFYPSRALGRASRILDNRVDQSIDWFTVAEENYGLPLDEQSIHRPRFIDALDHRIDMQELRRSAEQNAPGQQEEQTLYTKPPKRFDGGVSLGYQQSLGGPNAFVLYQFSLNGAATYRFNRNLWWDGVVSVNLLNNYDKFTYTAPSLLPRVRTDIRQYLTTSDVTMPNFQLTGTKVLAPDVFGMAYGGMLESMYAGVGGEVLYRPYGERWAFGVDMNWVRQRGFRQDFALRGYKTVTGNATLYYKTGFHDVTIAASVGRYLAKDYGVTLDISREFDNGVRMGAYATITNKSGTQTGEGSFDKGVYFSIPFDLLLPHSSRARANFMWEPLLRDGGARLYRRYTLYDMTSDRDSELFEKNLEKALD</sequence>
<feature type="compositionally biased region" description="Polar residues" evidence="1">
    <location>
        <begin position="424"/>
        <end position="437"/>
    </location>
</feature>
<evidence type="ECO:0000313" key="4">
    <source>
        <dbReference type="Proteomes" id="UP000199477"/>
    </source>
</evidence>
<feature type="region of interest" description="Disordered" evidence="1">
    <location>
        <begin position="284"/>
        <end position="321"/>
    </location>
</feature>
<accession>A0A1I2G8P6</accession>
<dbReference type="RefSeq" id="WP_231504208.1">
    <property type="nucleotide sequence ID" value="NZ_FONH01000008.1"/>
</dbReference>
<dbReference type="InterPro" id="IPR010344">
    <property type="entry name" value="YbjH"/>
</dbReference>
<reference evidence="4" key="1">
    <citation type="submission" date="2016-10" db="EMBL/GenBank/DDBJ databases">
        <authorList>
            <person name="Varghese N."/>
            <person name="Submissions S."/>
        </authorList>
    </citation>
    <scope>NUCLEOTIDE SEQUENCE [LARGE SCALE GENOMIC DNA]</scope>
    <source>
        <strain evidence="4">UNC178MFTsu3.1</strain>
    </source>
</reference>
<keyword evidence="2" id="KW-0732">Signal</keyword>
<feature type="region of interest" description="Disordered" evidence="1">
    <location>
        <begin position="421"/>
        <end position="440"/>
    </location>
</feature>
<keyword evidence="4" id="KW-1185">Reference proteome</keyword>
<feature type="signal peptide" evidence="2">
    <location>
        <begin position="1"/>
        <end position="30"/>
    </location>
</feature>
<evidence type="ECO:0000313" key="3">
    <source>
        <dbReference type="EMBL" id="SFF13350.1"/>
    </source>
</evidence>
<protein>
    <submittedName>
        <fullName evidence="3">Exopolysaccharide biosynthesis protein YbjH</fullName>
    </submittedName>
</protein>
<feature type="compositionally biased region" description="Basic and acidic residues" evidence="1">
    <location>
        <begin position="285"/>
        <end position="294"/>
    </location>
</feature>
<dbReference type="STRING" id="500610.SAMN02799615_02519"/>
<gene>
    <name evidence="3" type="ORF">SAMN02799615_02519</name>
</gene>
<dbReference type="Pfam" id="PF06082">
    <property type="entry name" value="YjbH"/>
    <property type="match status" value="1"/>
</dbReference>
<evidence type="ECO:0000256" key="2">
    <source>
        <dbReference type="SAM" id="SignalP"/>
    </source>
</evidence>